<dbReference type="RefSeq" id="WP_005091209.1">
    <property type="nucleotide sequence ID" value="NZ_CP031972.1"/>
</dbReference>
<evidence type="ECO:0000313" key="1">
    <source>
        <dbReference type="EMBL" id="QHI13967.1"/>
    </source>
</evidence>
<sequence>MAIGLILHYSSQTKMGILVDQNSVRYSFSSKDWQEKANLKSGLKVTFDLNQDNQAINIRQEWLLA</sequence>
<dbReference type="EMBL" id="CP031976">
    <property type="protein sequence ID" value="QHI13967.1"/>
    <property type="molecule type" value="Genomic_DNA"/>
</dbReference>
<reference evidence="1 2" key="1">
    <citation type="submission" date="2018-08" db="EMBL/GenBank/DDBJ databases">
        <title>Analysis of the genomic diversity of Mexican Acinetobacter haemolyticus clinical isolates.</title>
        <authorList>
            <person name="Castro-Jaimes S."/>
            <person name="Cevallos M.A."/>
        </authorList>
    </citation>
    <scope>NUCLEOTIDE SEQUENCE [LARGE SCALE GENOMIC DNA]</scope>
    <source>
        <strain evidence="1 2">AN43</strain>
    </source>
</reference>
<dbReference type="Proteomes" id="UP000463868">
    <property type="component" value="Chromosome"/>
</dbReference>
<proteinExistence type="predicted"/>
<evidence type="ECO:0000313" key="2">
    <source>
        <dbReference type="Proteomes" id="UP000463868"/>
    </source>
</evidence>
<dbReference type="AlphaFoldDB" id="A0A514TKF3"/>
<organism evidence="1 2">
    <name type="scientific">Acinetobacter haemolyticus</name>
    <dbReference type="NCBI Taxonomy" id="29430"/>
    <lineage>
        <taxon>Bacteria</taxon>
        <taxon>Pseudomonadati</taxon>
        <taxon>Pseudomonadota</taxon>
        <taxon>Gammaproteobacteria</taxon>
        <taxon>Moraxellales</taxon>
        <taxon>Moraxellaceae</taxon>
        <taxon>Acinetobacter</taxon>
    </lineage>
</organism>
<accession>A0A514TKF3</accession>
<name>A0A514TKF3_ACIHA</name>
<gene>
    <name evidence="1" type="ORF">AhaeAN43_11595</name>
</gene>
<protein>
    <submittedName>
        <fullName evidence="1">Uncharacterized protein</fullName>
    </submittedName>
</protein>